<feature type="non-terminal residue" evidence="3">
    <location>
        <position position="1"/>
    </location>
</feature>
<dbReference type="AlphaFoldDB" id="A0A260Z077"/>
<accession>A0A260Z077</accession>
<dbReference type="EMBL" id="WUAV01000005">
    <property type="protein sequence ID" value="KAF1751801.1"/>
    <property type="molecule type" value="Genomic_DNA"/>
</dbReference>
<dbReference type="Proteomes" id="UP000483820">
    <property type="component" value="Chromosome V"/>
</dbReference>
<comment type="caution">
    <text evidence="3">The sequence shown here is derived from an EMBL/GenBank/DDBJ whole genome shotgun (WGS) entry which is preliminary data.</text>
</comment>
<reference evidence="3" key="1">
    <citation type="submission" date="2017-08" db="EMBL/GenBank/DDBJ databases">
        <authorList>
            <person name="de Groot N.N."/>
        </authorList>
    </citation>
    <scope>NUCLEOTIDE SEQUENCE [LARGE SCALE GENOMIC DNA]</scope>
    <source>
        <strain evidence="3">PX439</strain>
    </source>
</reference>
<keyword evidence="4" id="KW-1185">Reference proteome</keyword>
<gene>
    <name evidence="3" type="ORF">FL82_11139</name>
    <name evidence="2" type="ORF">GCK72_018355</name>
</gene>
<evidence type="ECO:0000313" key="5">
    <source>
        <dbReference type="Proteomes" id="UP000483820"/>
    </source>
</evidence>
<proteinExistence type="predicted"/>
<feature type="signal peptide" evidence="1">
    <location>
        <begin position="1"/>
        <end position="21"/>
    </location>
</feature>
<evidence type="ECO:0000256" key="1">
    <source>
        <dbReference type="SAM" id="SignalP"/>
    </source>
</evidence>
<evidence type="ECO:0000313" key="4">
    <source>
        <dbReference type="Proteomes" id="UP000216624"/>
    </source>
</evidence>
<protein>
    <submittedName>
        <fullName evidence="3">Uncharacterized protein</fullName>
    </submittedName>
</protein>
<dbReference type="EMBL" id="NMWX01000510">
    <property type="protein sequence ID" value="OZF79070.1"/>
    <property type="molecule type" value="Genomic_DNA"/>
</dbReference>
<name>A0A260Z077_CAERE</name>
<reference evidence="4" key="2">
    <citation type="submission" date="2017-08" db="EMBL/GenBank/DDBJ databases">
        <authorList>
            <person name="Fierst J.L."/>
        </authorList>
    </citation>
    <scope>NUCLEOTIDE SEQUENCE [LARGE SCALE GENOMIC DNA]</scope>
    <source>
        <strain evidence="4">PX439</strain>
    </source>
</reference>
<keyword evidence="1" id="KW-0732">Signal</keyword>
<feature type="chain" id="PRO_5015076563" evidence="1">
    <location>
        <begin position="22"/>
        <end position="74"/>
    </location>
</feature>
<reference evidence="2 5" key="3">
    <citation type="submission" date="2019-12" db="EMBL/GenBank/DDBJ databases">
        <title>Chromosome-level assembly of the Caenorhabditis remanei genome.</title>
        <authorList>
            <person name="Teterina A.A."/>
            <person name="Willis J.H."/>
            <person name="Phillips P.C."/>
        </authorList>
    </citation>
    <scope>NUCLEOTIDE SEQUENCE [LARGE SCALE GENOMIC DNA]</scope>
    <source>
        <strain evidence="2 5">PX506</strain>
        <tissue evidence="2">Whole organism</tissue>
    </source>
</reference>
<organism evidence="3 4">
    <name type="scientific">Caenorhabditis remanei</name>
    <name type="common">Caenorhabditis vulgaris</name>
    <dbReference type="NCBI Taxonomy" id="31234"/>
    <lineage>
        <taxon>Eukaryota</taxon>
        <taxon>Metazoa</taxon>
        <taxon>Ecdysozoa</taxon>
        <taxon>Nematoda</taxon>
        <taxon>Chromadorea</taxon>
        <taxon>Rhabditida</taxon>
        <taxon>Rhabditina</taxon>
        <taxon>Rhabditomorpha</taxon>
        <taxon>Rhabditoidea</taxon>
        <taxon>Rhabditidae</taxon>
        <taxon>Peloderinae</taxon>
        <taxon>Caenorhabditis</taxon>
    </lineage>
</organism>
<evidence type="ECO:0000313" key="2">
    <source>
        <dbReference type="EMBL" id="KAF1751801.1"/>
    </source>
</evidence>
<dbReference type="Proteomes" id="UP000216624">
    <property type="component" value="Unassembled WGS sequence"/>
</dbReference>
<evidence type="ECO:0000313" key="3">
    <source>
        <dbReference type="EMBL" id="OZF79070.1"/>
    </source>
</evidence>
<sequence length="74" mass="7628">MTTTQLLIFALLATLCTLISGQFYGGGPMYYGAGGYPPMAYGLGYGYGGGYGGYGSYGGYGPMGYGSAYSFYGK</sequence>